<evidence type="ECO:0000256" key="1">
    <source>
        <dbReference type="ARBA" id="ARBA00000085"/>
    </source>
</evidence>
<dbReference type="Proteomes" id="UP001138997">
    <property type="component" value="Unassembled WGS sequence"/>
</dbReference>
<feature type="transmembrane region" description="Helical" evidence="6">
    <location>
        <begin position="65"/>
        <end position="84"/>
    </location>
</feature>
<comment type="caution">
    <text evidence="7">The sequence shown here is derived from an EMBL/GenBank/DDBJ whole genome shotgun (WGS) entry which is preliminary data.</text>
</comment>
<dbReference type="RefSeq" id="WP_231449771.1">
    <property type="nucleotide sequence ID" value="NZ_JAJOMB010000037.1"/>
</dbReference>
<dbReference type="InterPro" id="IPR036890">
    <property type="entry name" value="HATPase_C_sf"/>
</dbReference>
<dbReference type="Gene3D" id="3.30.565.10">
    <property type="entry name" value="Histidine kinase-like ATPase, C-terminal domain"/>
    <property type="match status" value="1"/>
</dbReference>
<comment type="catalytic activity">
    <reaction evidence="1">
        <text>ATP + protein L-histidine = ADP + protein N-phospho-L-histidine.</text>
        <dbReference type="EC" id="2.7.13.3"/>
    </reaction>
</comment>
<dbReference type="EC" id="2.7.13.3" evidence="2"/>
<keyword evidence="4" id="KW-0418">Kinase</keyword>
<feature type="transmembrane region" description="Helical" evidence="6">
    <location>
        <begin position="40"/>
        <end position="59"/>
    </location>
</feature>
<reference evidence="7" key="1">
    <citation type="submission" date="2021-11" db="EMBL/GenBank/DDBJ databases">
        <title>Streptomyces corallinus and Kineosporia corallina sp. nov., two new coral-derived marine actinobacteria.</title>
        <authorList>
            <person name="Buangrab K."/>
            <person name="Sutthacheep M."/>
            <person name="Yeemin T."/>
            <person name="Harunari E."/>
            <person name="Igarashi Y."/>
            <person name="Sripreechasak P."/>
            <person name="Kanchanasin P."/>
            <person name="Tanasupawat S."/>
            <person name="Phongsopitanun W."/>
        </authorList>
    </citation>
    <scope>NUCLEOTIDE SEQUENCE</scope>
    <source>
        <strain evidence="7">JCM 31032</strain>
    </source>
</reference>
<organism evidence="7 8">
    <name type="scientific">Kineosporia babensis</name>
    <dbReference type="NCBI Taxonomy" id="499548"/>
    <lineage>
        <taxon>Bacteria</taxon>
        <taxon>Bacillati</taxon>
        <taxon>Actinomycetota</taxon>
        <taxon>Actinomycetes</taxon>
        <taxon>Kineosporiales</taxon>
        <taxon>Kineosporiaceae</taxon>
        <taxon>Kineosporia</taxon>
    </lineage>
</organism>
<keyword evidence="3" id="KW-0808">Transferase</keyword>
<dbReference type="EMBL" id="JAJOMB010000037">
    <property type="protein sequence ID" value="MCD5316919.1"/>
    <property type="molecule type" value="Genomic_DNA"/>
</dbReference>
<dbReference type="InterPro" id="IPR050482">
    <property type="entry name" value="Sensor_HK_TwoCompSys"/>
</dbReference>
<keyword evidence="6" id="KW-1133">Transmembrane helix</keyword>
<evidence type="ECO:0000313" key="8">
    <source>
        <dbReference type="Proteomes" id="UP001138997"/>
    </source>
</evidence>
<keyword evidence="5" id="KW-0902">Two-component regulatory system</keyword>
<evidence type="ECO:0000256" key="5">
    <source>
        <dbReference type="ARBA" id="ARBA00023012"/>
    </source>
</evidence>
<accession>A0A9X1NNC8</accession>
<proteinExistence type="predicted"/>
<dbReference type="AlphaFoldDB" id="A0A9X1NNC8"/>
<name>A0A9X1NNC8_9ACTN</name>
<feature type="transmembrane region" description="Helical" evidence="6">
    <location>
        <begin position="119"/>
        <end position="136"/>
    </location>
</feature>
<evidence type="ECO:0000256" key="4">
    <source>
        <dbReference type="ARBA" id="ARBA00022777"/>
    </source>
</evidence>
<feature type="transmembrane region" description="Helical" evidence="6">
    <location>
        <begin position="168"/>
        <end position="187"/>
    </location>
</feature>
<gene>
    <name evidence="7" type="ORF">LR394_39095</name>
</gene>
<dbReference type="CDD" id="cd16917">
    <property type="entry name" value="HATPase_UhpB-NarQ-NarX-like"/>
    <property type="match status" value="1"/>
</dbReference>
<keyword evidence="6" id="KW-0472">Membrane</keyword>
<evidence type="ECO:0000256" key="3">
    <source>
        <dbReference type="ARBA" id="ARBA00022679"/>
    </source>
</evidence>
<dbReference type="PANTHER" id="PTHR24421:SF10">
    <property type="entry name" value="NITRATE_NITRITE SENSOR PROTEIN NARQ"/>
    <property type="match status" value="1"/>
</dbReference>
<evidence type="ECO:0000256" key="2">
    <source>
        <dbReference type="ARBA" id="ARBA00012438"/>
    </source>
</evidence>
<evidence type="ECO:0000313" key="7">
    <source>
        <dbReference type="EMBL" id="MCD5316919.1"/>
    </source>
</evidence>
<keyword evidence="8" id="KW-1185">Reference proteome</keyword>
<evidence type="ECO:0000256" key="6">
    <source>
        <dbReference type="SAM" id="Phobius"/>
    </source>
</evidence>
<dbReference type="SUPFAM" id="SSF55874">
    <property type="entry name" value="ATPase domain of HSP90 chaperone/DNA topoisomerase II/histidine kinase"/>
    <property type="match status" value="1"/>
</dbReference>
<dbReference type="GO" id="GO:0004673">
    <property type="term" value="F:protein histidine kinase activity"/>
    <property type="evidence" value="ECO:0007669"/>
    <property type="project" value="UniProtKB-EC"/>
</dbReference>
<keyword evidence="6" id="KW-0812">Transmembrane</keyword>
<sequence>MVQSVASADAPVHGVSPRLVPAGFPGVQAAAVIALGRAVLLARFGLSLLYAAAAVLLSGLNPDSVQRYLVPFAIIAVVTLAETLVLKRLASGPPRVALVFADSAVAVVLFLVWTADPVYVIYQIGAAALAGAMLGLHSTPLWGGQAIQAVATCWVVLADKIAPPLTTLALVTAPALIVAAGASAVTITRIVQERLNRDLDPSLPVPEIHRRTRRILRASSFTIFRSRRRLRLADELARTLVHDTSVAMDHAGTPVNGVRFDYDHEDFAEPLDALCMEWAQEARVNMRTSLPPVWLRIPVRHQLALIVDDALSNVAVHSHATRARVELAERRQVVTLTIADNGRGFVVPADPAVLKGGHYEGIRRMIDRSSFLGADLTISSQPHGGTEIKVRMTGMPS</sequence>
<dbReference type="GO" id="GO:0000160">
    <property type="term" value="P:phosphorelay signal transduction system"/>
    <property type="evidence" value="ECO:0007669"/>
    <property type="project" value="UniProtKB-KW"/>
</dbReference>
<protein>
    <recommendedName>
        <fullName evidence="2">histidine kinase</fullName>
        <ecNumber evidence="2">2.7.13.3</ecNumber>
    </recommendedName>
</protein>
<feature type="transmembrane region" description="Helical" evidence="6">
    <location>
        <begin position="96"/>
        <end position="113"/>
    </location>
</feature>
<dbReference type="PANTHER" id="PTHR24421">
    <property type="entry name" value="NITRATE/NITRITE SENSOR PROTEIN NARX-RELATED"/>
    <property type="match status" value="1"/>
</dbReference>